<dbReference type="GO" id="GO:0016020">
    <property type="term" value="C:membrane"/>
    <property type="evidence" value="ECO:0007669"/>
    <property type="project" value="InterPro"/>
</dbReference>
<dbReference type="InterPro" id="IPR008952">
    <property type="entry name" value="Tetraspanin_EC2_sf"/>
</dbReference>
<sequence>MQWLLILLSLLTTLSLILSAIAWSRTTTFAPLTALATFLPILGPALLYIPHHLNPTALKTRILASALRYLLTILPTSLATLAFTYLFSSGLFTCHLNERWQAYFHAKDSRSIRAIQDSLHCCGFRSVRDRAWPFKDATHGDDTCQRQIGYERACLQPLMGRERGVAGMVAVGALLVFVVVVCSSFLFYLKLLGPG</sequence>
<feature type="transmembrane region" description="Helical" evidence="1">
    <location>
        <begin position="165"/>
        <end position="189"/>
    </location>
</feature>
<dbReference type="AlphaFoldDB" id="A0A5N6TM42"/>
<evidence type="ECO:0000313" key="4">
    <source>
        <dbReference type="Proteomes" id="UP000325780"/>
    </source>
</evidence>
<keyword evidence="1" id="KW-0812">Transmembrane</keyword>
<keyword evidence="1" id="KW-1133">Transmembrane helix</keyword>
<evidence type="ECO:0000313" key="3">
    <source>
        <dbReference type="EMBL" id="KAE8147404.1"/>
    </source>
</evidence>
<reference evidence="3 4" key="1">
    <citation type="submission" date="2019-04" db="EMBL/GenBank/DDBJ databases">
        <title>Friends and foes A comparative genomics study of 23 Aspergillus species from section Flavi.</title>
        <authorList>
            <consortium name="DOE Joint Genome Institute"/>
            <person name="Kjaerbolling I."/>
            <person name="Vesth T."/>
            <person name="Frisvad J.C."/>
            <person name="Nybo J.L."/>
            <person name="Theobald S."/>
            <person name="Kildgaard S."/>
            <person name="Isbrandt T."/>
            <person name="Kuo A."/>
            <person name="Sato A."/>
            <person name="Lyhne E.K."/>
            <person name="Kogle M.E."/>
            <person name="Wiebenga A."/>
            <person name="Kun R.S."/>
            <person name="Lubbers R.J."/>
            <person name="Makela M.R."/>
            <person name="Barry K."/>
            <person name="Chovatia M."/>
            <person name="Clum A."/>
            <person name="Daum C."/>
            <person name="Haridas S."/>
            <person name="He G."/>
            <person name="LaButti K."/>
            <person name="Lipzen A."/>
            <person name="Mondo S."/>
            <person name="Riley R."/>
            <person name="Salamov A."/>
            <person name="Simmons B.A."/>
            <person name="Magnuson J.K."/>
            <person name="Henrissat B."/>
            <person name="Mortensen U.H."/>
            <person name="Larsen T.O."/>
            <person name="Devries R.P."/>
            <person name="Grigoriev I.V."/>
            <person name="Machida M."/>
            <person name="Baker S.E."/>
            <person name="Andersen M.R."/>
        </authorList>
    </citation>
    <scope>NUCLEOTIDE SEQUENCE [LARGE SCALE GENOMIC DNA]</scope>
    <source>
        <strain evidence="3 4">IBT 18842</strain>
    </source>
</reference>
<evidence type="ECO:0008006" key="5">
    <source>
        <dbReference type="Google" id="ProtNLM"/>
    </source>
</evidence>
<keyword evidence="4" id="KW-1185">Reference proteome</keyword>
<feature type="transmembrane region" description="Helical" evidence="1">
    <location>
        <begin position="29"/>
        <end position="49"/>
    </location>
</feature>
<proteinExistence type="predicted"/>
<keyword evidence="1" id="KW-0472">Membrane</keyword>
<organism evidence="3 4">
    <name type="scientific">Aspergillus avenaceus</name>
    <dbReference type="NCBI Taxonomy" id="36643"/>
    <lineage>
        <taxon>Eukaryota</taxon>
        <taxon>Fungi</taxon>
        <taxon>Dikarya</taxon>
        <taxon>Ascomycota</taxon>
        <taxon>Pezizomycotina</taxon>
        <taxon>Eurotiomycetes</taxon>
        <taxon>Eurotiomycetidae</taxon>
        <taxon>Eurotiales</taxon>
        <taxon>Aspergillaceae</taxon>
        <taxon>Aspergillus</taxon>
        <taxon>Aspergillus subgen. Circumdati</taxon>
    </lineage>
</organism>
<keyword evidence="2" id="KW-0732">Signal</keyword>
<dbReference type="OrthoDB" id="71600at2759"/>
<feature type="chain" id="PRO_5024860676" description="Tetraspanin Tsp3" evidence="2">
    <location>
        <begin position="20"/>
        <end position="195"/>
    </location>
</feature>
<gene>
    <name evidence="3" type="ORF">BDV25DRAFT_160432</name>
</gene>
<name>A0A5N6TM42_ASPAV</name>
<feature type="signal peptide" evidence="2">
    <location>
        <begin position="1"/>
        <end position="19"/>
    </location>
</feature>
<dbReference type="Proteomes" id="UP000325780">
    <property type="component" value="Unassembled WGS sequence"/>
</dbReference>
<evidence type="ECO:0000256" key="2">
    <source>
        <dbReference type="SAM" id="SignalP"/>
    </source>
</evidence>
<evidence type="ECO:0000256" key="1">
    <source>
        <dbReference type="SAM" id="Phobius"/>
    </source>
</evidence>
<accession>A0A5N6TM42</accession>
<protein>
    <recommendedName>
        <fullName evidence="5">Tetraspanin Tsp3</fullName>
    </recommendedName>
</protein>
<dbReference type="EMBL" id="ML742209">
    <property type="protein sequence ID" value="KAE8147404.1"/>
    <property type="molecule type" value="Genomic_DNA"/>
</dbReference>
<feature type="transmembrane region" description="Helical" evidence="1">
    <location>
        <begin position="69"/>
        <end position="87"/>
    </location>
</feature>
<dbReference type="SUPFAM" id="SSF48652">
    <property type="entry name" value="Tetraspanin"/>
    <property type="match status" value="1"/>
</dbReference>